<evidence type="ECO:0000256" key="1">
    <source>
        <dbReference type="SAM" id="Phobius"/>
    </source>
</evidence>
<feature type="transmembrane region" description="Helical" evidence="1">
    <location>
        <begin position="42"/>
        <end position="63"/>
    </location>
</feature>
<feature type="transmembrane region" description="Helical" evidence="1">
    <location>
        <begin position="7"/>
        <end position="30"/>
    </location>
</feature>
<protein>
    <submittedName>
        <fullName evidence="2">DUF2177 family protein</fullName>
    </submittedName>
</protein>
<proteinExistence type="predicted"/>
<keyword evidence="1" id="KW-0472">Membrane</keyword>
<feature type="transmembrane region" description="Helical" evidence="1">
    <location>
        <begin position="70"/>
        <end position="90"/>
    </location>
</feature>
<feature type="transmembrane region" description="Helical" evidence="1">
    <location>
        <begin position="110"/>
        <end position="128"/>
    </location>
</feature>
<dbReference type="EMBL" id="JAEAGR010000001">
    <property type="protein sequence ID" value="MBH1939593.1"/>
    <property type="molecule type" value="Genomic_DNA"/>
</dbReference>
<keyword evidence="1" id="KW-1133">Transmembrane helix</keyword>
<evidence type="ECO:0000313" key="3">
    <source>
        <dbReference type="Proteomes" id="UP000623269"/>
    </source>
</evidence>
<accession>A0A8J7L1Y6</accession>
<dbReference type="AlphaFoldDB" id="A0A8J7L1Y6"/>
<dbReference type="Pfam" id="PF09945">
    <property type="entry name" value="DUF2177"/>
    <property type="match status" value="1"/>
</dbReference>
<sequence>MQLIRNYIITLVVFLIIDMVWLSVIARPIYKKYLGYIMAEKVNLFAAFLFYTIFILGIVVFVLNPAFMKGNWSSALLMGAFFGLVTYSTYDLTNLATVKEWPIFITVVDLLWGSFVSGITSLISYLIIKSM</sequence>
<dbReference type="Proteomes" id="UP000623269">
    <property type="component" value="Unassembled WGS sequence"/>
</dbReference>
<dbReference type="InterPro" id="IPR018687">
    <property type="entry name" value="DUF2177_membr"/>
</dbReference>
<reference evidence="2" key="1">
    <citation type="submission" date="2020-12" db="EMBL/GenBank/DDBJ databases">
        <title>M. sibirica DSM 26468T genome.</title>
        <authorList>
            <person name="Thieme N."/>
            <person name="Rettenmaier R."/>
            <person name="Zverlov V."/>
            <person name="Liebl W."/>
        </authorList>
    </citation>
    <scope>NUCLEOTIDE SEQUENCE</scope>
    <source>
        <strain evidence="2">DSM 26468</strain>
    </source>
</reference>
<dbReference type="RefSeq" id="WP_197659804.1">
    <property type="nucleotide sequence ID" value="NZ_JAEAGR010000001.1"/>
</dbReference>
<organism evidence="2 3">
    <name type="scientific">Mobilitalea sibirica</name>
    <dbReference type="NCBI Taxonomy" id="1462919"/>
    <lineage>
        <taxon>Bacteria</taxon>
        <taxon>Bacillati</taxon>
        <taxon>Bacillota</taxon>
        <taxon>Clostridia</taxon>
        <taxon>Lachnospirales</taxon>
        <taxon>Lachnospiraceae</taxon>
        <taxon>Mobilitalea</taxon>
    </lineage>
</organism>
<keyword evidence="3" id="KW-1185">Reference proteome</keyword>
<evidence type="ECO:0000313" key="2">
    <source>
        <dbReference type="EMBL" id="MBH1939593.1"/>
    </source>
</evidence>
<comment type="caution">
    <text evidence="2">The sequence shown here is derived from an EMBL/GenBank/DDBJ whole genome shotgun (WGS) entry which is preliminary data.</text>
</comment>
<gene>
    <name evidence="2" type="ORF">I5677_01640</name>
</gene>
<keyword evidence="1" id="KW-0812">Transmembrane</keyword>
<name>A0A8J7L1Y6_9FIRM</name>